<dbReference type="SUPFAM" id="SSF52418">
    <property type="entry name" value="Nucleoside phosphorylase/phosphoribosyltransferase catalytic domain"/>
    <property type="match status" value="1"/>
</dbReference>
<dbReference type="FunFam" id="3.40.1030.10:FF:000002">
    <property type="entry name" value="Anthranilate phosphoribosyltransferase"/>
    <property type="match status" value="1"/>
</dbReference>
<evidence type="ECO:0000313" key="11">
    <source>
        <dbReference type="EMBL" id="QOY55874.1"/>
    </source>
</evidence>
<gene>
    <name evidence="9 11" type="primary">trpD</name>
    <name evidence="11" type="ORF">HUE87_06925</name>
</gene>
<dbReference type="InterPro" id="IPR000312">
    <property type="entry name" value="Glycosyl_Trfase_fam3"/>
</dbReference>
<accession>A0A7S7RRK5</accession>
<dbReference type="EMBL" id="CP054493">
    <property type="protein sequence ID" value="QOY55874.1"/>
    <property type="molecule type" value="Genomic_DNA"/>
</dbReference>
<dbReference type="InterPro" id="IPR035902">
    <property type="entry name" value="Nuc_phospho_transferase"/>
</dbReference>
<dbReference type="AlphaFoldDB" id="A0A7S7RRK5"/>
<evidence type="ECO:0000256" key="4">
    <source>
        <dbReference type="ARBA" id="ARBA00022679"/>
    </source>
</evidence>
<keyword evidence="9" id="KW-0479">Metal-binding</keyword>
<feature type="binding site" evidence="9">
    <location>
        <position position="81"/>
    </location>
    <ligand>
        <name>anthranilate</name>
        <dbReference type="ChEBI" id="CHEBI:16567"/>
        <label>1</label>
    </ligand>
</feature>
<dbReference type="NCBIfam" id="TIGR01245">
    <property type="entry name" value="trpD"/>
    <property type="match status" value="1"/>
</dbReference>
<dbReference type="PANTHER" id="PTHR43285:SF2">
    <property type="entry name" value="ANTHRANILATE PHOSPHORIBOSYLTRANSFERASE"/>
    <property type="match status" value="1"/>
</dbReference>
<feature type="binding site" evidence="9">
    <location>
        <position position="93"/>
    </location>
    <ligand>
        <name>Mg(2+)</name>
        <dbReference type="ChEBI" id="CHEBI:18420"/>
        <label>1</label>
    </ligand>
</feature>
<comment type="cofactor">
    <cofactor evidence="9">
        <name>Mg(2+)</name>
        <dbReference type="ChEBI" id="CHEBI:18420"/>
    </cofactor>
    <text evidence="9">Binds 2 magnesium ions per monomer.</text>
</comment>
<evidence type="ECO:0000256" key="9">
    <source>
        <dbReference type="HAMAP-Rule" id="MF_00211"/>
    </source>
</evidence>
<comment type="similarity">
    <text evidence="9">Belongs to the anthranilate phosphoribosyltransferase family.</text>
</comment>
<dbReference type="Gene3D" id="3.40.1030.10">
    <property type="entry name" value="Nucleoside phosphorylase/phosphoribosyltransferase catalytic domain"/>
    <property type="match status" value="1"/>
</dbReference>
<dbReference type="Pfam" id="PF00591">
    <property type="entry name" value="Glycos_transf_3"/>
    <property type="match status" value="1"/>
</dbReference>
<dbReference type="HAMAP" id="MF_00211">
    <property type="entry name" value="TrpD"/>
    <property type="match status" value="1"/>
</dbReference>
<comment type="caution">
    <text evidence="9">Lacks conserved residue(s) required for the propagation of feature annotation.</text>
</comment>
<comment type="catalytic activity">
    <reaction evidence="7 9">
        <text>N-(5-phospho-beta-D-ribosyl)anthranilate + diphosphate = 5-phospho-alpha-D-ribose 1-diphosphate + anthranilate</text>
        <dbReference type="Rhea" id="RHEA:11768"/>
        <dbReference type="ChEBI" id="CHEBI:16567"/>
        <dbReference type="ChEBI" id="CHEBI:18277"/>
        <dbReference type="ChEBI" id="CHEBI:33019"/>
        <dbReference type="ChEBI" id="CHEBI:58017"/>
        <dbReference type="EC" id="2.4.2.18"/>
    </reaction>
</comment>
<feature type="domain" description="Glycosyl transferase family 3" evidence="10">
    <location>
        <begin position="75"/>
        <end position="325"/>
    </location>
</feature>
<dbReference type="PANTHER" id="PTHR43285">
    <property type="entry name" value="ANTHRANILATE PHOSPHORIBOSYLTRANSFERASE"/>
    <property type="match status" value="1"/>
</dbReference>
<keyword evidence="6 9" id="KW-0057">Aromatic amino acid biosynthesis</keyword>
<feature type="binding site" evidence="9">
    <location>
        <position position="81"/>
    </location>
    <ligand>
        <name>5-phospho-alpha-D-ribose 1-diphosphate</name>
        <dbReference type="ChEBI" id="CHEBI:58017"/>
    </ligand>
</feature>
<feature type="binding site" evidence="9">
    <location>
        <begin position="84"/>
        <end position="85"/>
    </location>
    <ligand>
        <name>5-phospho-alpha-D-ribose 1-diphosphate</name>
        <dbReference type="ChEBI" id="CHEBI:58017"/>
    </ligand>
</feature>
<comment type="pathway">
    <text evidence="1 9">Amino-acid biosynthesis; L-tryptophan biosynthesis; L-tryptophan from chorismate: step 2/5.</text>
</comment>
<evidence type="ECO:0000256" key="2">
    <source>
        <dbReference type="ARBA" id="ARBA00022605"/>
    </source>
</evidence>
<evidence type="ECO:0000256" key="7">
    <source>
        <dbReference type="ARBA" id="ARBA00052328"/>
    </source>
</evidence>
<keyword evidence="3 9" id="KW-0328">Glycosyltransferase</keyword>
<dbReference type="GO" id="GO:0000162">
    <property type="term" value="P:L-tryptophan biosynthetic process"/>
    <property type="evidence" value="ECO:0007669"/>
    <property type="project" value="UniProtKB-UniRule"/>
</dbReference>
<feature type="binding site" evidence="9">
    <location>
        <position position="89"/>
    </location>
    <ligand>
        <name>5-phospho-alpha-D-ribose 1-diphosphate</name>
        <dbReference type="ChEBI" id="CHEBI:58017"/>
    </ligand>
</feature>
<comment type="subunit">
    <text evidence="9">Homodimer.</text>
</comment>
<evidence type="ECO:0000256" key="3">
    <source>
        <dbReference type="ARBA" id="ARBA00022676"/>
    </source>
</evidence>
<feature type="binding site" evidence="9">
    <location>
        <position position="227"/>
    </location>
    <ligand>
        <name>Mg(2+)</name>
        <dbReference type="ChEBI" id="CHEBI:18420"/>
        <label>2</label>
    </ligand>
</feature>
<dbReference type="GO" id="GO:0005829">
    <property type="term" value="C:cytosol"/>
    <property type="evidence" value="ECO:0007669"/>
    <property type="project" value="TreeGrafter"/>
</dbReference>
<feature type="binding site" evidence="9">
    <location>
        <begin position="91"/>
        <end position="94"/>
    </location>
    <ligand>
        <name>5-phospho-alpha-D-ribose 1-diphosphate</name>
        <dbReference type="ChEBI" id="CHEBI:58017"/>
    </ligand>
</feature>
<dbReference type="Gene3D" id="1.20.970.10">
    <property type="entry name" value="Transferase, Pyrimidine Nucleoside Phosphorylase, Chain C"/>
    <property type="match status" value="1"/>
</dbReference>
<keyword evidence="9" id="KW-0460">Magnesium</keyword>
<evidence type="ECO:0000256" key="1">
    <source>
        <dbReference type="ARBA" id="ARBA00004907"/>
    </source>
</evidence>
<feature type="binding site" evidence="9">
    <location>
        <position position="121"/>
    </location>
    <ligand>
        <name>5-phospho-alpha-D-ribose 1-diphosphate</name>
        <dbReference type="ChEBI" id="CHEBI:58017"/>
    </ligand>
</feature>
<keyword evidence="12" id="KW-1185">Reference proteome</keyword>
<feature type="binding site" evidence="9">
    <location>
        <position position="226"/>
    </location>
    <ligand>
        <name>Mg(2+)</name>
        <dbReference type="ChEBI" id="CHEBI:18420"/>
        <label>2</label>
    </ligand>
</feature>
<evidence type="ECO:0000256" key="6">
    <source>
        <dbReference type="ARBA" id="ARBA00023141"/>
    </source>
</evidence>
<comment type="function">
    <text evidence="9">Catalyzes the transfer of the phosphoribosyl group of 5-phosphorylribose-1-pyrophosphate (PRPP) to anthranilate to yield N-(5'-phosphoribosyl)-anthranilate (PRA).</text>
</comment>
<name>A0A7S7RRK5_9BACT</name>
<evidence type="ECO:0000313" key="12">
    <source>
        <dbReference type="Proteomes" id="UP000593836"/>
    </source>
</evidence>
<keyword evidence="2 9" id="KW-0028">Amino-acid biosynthesis</keyword>
<evidence type="ECO:0000256" key="8">
    <source>
        <dbReference type="ARBA" id="ARBA00061188"/>
    </source>
</evidence>
<dbReference type="EC" id="2.4.2.18" evidence="9"/>
<feature type="binding site" evidence="9">
    <location>
        <position position="167"/>
    </location>
    <ligand>
        <name>anthranilate</name>
        <dbReference type="ChEBI" id="CHEBI:16567"/>
        <label>2</label>
    </ligand>
</feature>
<evidence type="ECO:0000256" key="5">
    <source>
        <dbReference type="ARBA" id="ARBA00022822"/>
    </source>
</evidence>
<organism evidence="11 12">
    <name type="scientific">Candidatus Sulfurimonas marisnigri</name>
    <dbReference type="NCBI Taxonomy" id="2740405"/>
    <lineage>
        <taxon>Bacteria</taxon>
        <taxon>Pseudomonadati</taxon>
        <taxon>Campylobacterota</taxon>
        <taxon>Epsilonproteobacteria</taxon>
        <taxon>Campylobacterales</taxon>
        <taxon>Sulfurimonadaceae</taxon>
        <taxon>Sulfurimonas</taxon>
    </lineage>
</organism>
<comment type="similarity">
    <text evidence="8">In the C-terminal section; belongs to the anthranilate phosphoribosyltransferase family.</text>
</comment>
<dbReference type="KEGG" id="smas:HUE87_06925"/>
<feature type="binding site" evidence="9">
    <location>
        <position position="227"/>
    </location>
    <ligand>
        <name>Mg(2+)</name>
        <dbReference type="ChEBI" id="CHEBI:18420"/>
        <label>1</label>
    </ligand>
</feature>
<protein>
    <recommendedName>
        <fullName evidence="9">Anthranilate phosphoribosyltransferase</fullName>
        <ecNumber evidence="9">2.4.2.18</ecNumber>
    </recommendedName>
</protein>
<dbReference type="GO" id="GO:0000287">
    <property type="term" value="F:magnesium ion binding"/>
    <property type="evidence" value="ECO:0007669"/>
    <property type="project" value="UniProtKB-UniRule"/>
</dbReference>
<feature type="binding site" evidence="9">
    <location>
        <begin position="109"/>
        <end position="117"/>
    </location>
    <ligand>
        <name>5-phospho-alpha-D-ribose 1-diphosphate</name>
        <dbReference type="ChEBI" id="CHEBI:58017"/>
    </ligand>
</feature>
<dbReference type="InterPro" id="IPR005940">
    <property type="entry name" value="Anthranilate_Pribosyl_Tfrase"/>
</dbReference>
<dbReference type="GO" id="GO:0004048">
    <property type="term" value="F:anthranilate phosphoribosyltransferase activity"/>
    <property type="evidence" value="ECO:0007669"/>
    <property type="project" value="UniProtKB-UniRule"/>
</dbReference>
<dbReference type="UniPathway" id="UPA00035">
    <property type="reaction ID" value="UER00041"/>
</dbReference>
<proteinExistence type="inferred from homology"/>
<keyword evidence="4 9" id="KW-0808">Transferase</keyword>
<sequence>MSTSRVYQGVVVTYNETKKEFTSLFNHEMSDEAMIEFLLSMKLDDYTSVESIAAAAEVMRSFSMPLPISNELSMKALDVVGTGGDKIGSFNISSTVALLVASCGSIVAKHGSRSITSKSGSADMFEELGIRLNLSIKNSARLLEESGFTFMFAQNHHPAMSFIVPIRKTIPDKTIFNILGPLTNPAGAKKSLLGVFDKNFVSKMAEALKINGATSTMVVSSREGMDEISISDITYASILRDGLVHEFEIDPEEYAIKRVPLRAIMGGDAKDNALILHNIFDNKATDAQRDIVLINAASALVVDGLARDIQDGLEIAQKALKTGKAKEKLKNIIEISNKL</sequence>
<evidence type="ECO:0000259" key="10">
    <source>
        <dbReference type="Pfam" id="PF00591"/>
    </source>
</evidence>
<keyword evidence="5 9" id="KW-0822">Tryptophan biosynthesis</keyword>
<reference evidence="11 12" key="1">
    <citation type="submission" date="2020-05" db="EMBL/GenBank/DDBJ databases">
        <title>Sulfurimonas marisnigri, sp. nov., and Sulfurimonas baltica, sp. nov., manganese oxide reducing chemolithoautotrophs of the class Epsilonproteobacteria isolated from the pelagic redoxclines of the Black and Baltic Seas and emended description of the genus Sulfurimonas.</title>
        <authorList>
            <person name="Henkel J.V."/>
            <person name="Laudan C."/>
            <person name="Werner J."/>
            <person name="Neu T."/>
            <person name="Plewe S."/>
            <person name="Sproer C."/>
            <person name="Bunk B."/>
            <person name="Schulz-Vogt H.N."/>
        </authorList>
    </citation>
    <scope>NUCLEOTIDE SEQUENCE [LARGE SCALE GENOMIC DNA]</scope>
    <source>
        <strain evidence="11 12">SoZ1</strain>
    </source>
</reference>
<dbReference type="Proteomes" id="UP000593836">
    <property type="component" value="Chromosome"/>
</dbReference>